<dbReference type="AlphaFoldDB" id="A0A1F5ZXR8"/>
<dbReference type="EMBL" id="MFJM01000043">
    <property type="protein sequence ID" value="OGG17269.1"/>
    <property type="molecule type" value="Genomic_DNA"/>
</dbReference>
<evidence type="ECO:0000256" key="1">
    <source>
        <dbReference type="SAM" id="MobiDB-lite"/>
    </source>
</evidence>
<dbReference type="Pfam" id="PF01464">
    <property type="entry name" value="SLT"/>
    <property type="match status" value="1"/>
</dbReference>
<name>A0A1F5ZXR8_9BACT</name>
<accession>A0A1F5ZXR8</accession>
<feature type="domain" description="Transglycosylase SLT" evidence="2">
    <location>
        <begin position="49"/>
        <end position="151"/>
    </location>
</feature>
<feature type="compositionally biased region" description="Pro residues" evidence="1">
    <location>
        <begin position="19"/>
        <end position="35"/>
    </location>
</feature>
<evidence type="ECO:0000313" key="4">
    <source>
        <dbReference type="Proteomes" id="UP000176253"/>
    </source>
</evidence>
<dbReference type="InterPro" id="IPR023346">
    <property type="entry name" value="Lysozyme-like_dom_sf"/>
</dbReference>
<dbReference type="Gene3D" id="1.10.530.10">
    <property type="match status" value="1"/>
</dbReference>
<feature type="region of interest" description="Disordered" evidence="1">
    <location>
        <begin position="18"/>
        <end position="37"/>
    </location>
</feature>
<dbReference type="STRING" id="1798383.A3D78_03175"/>
<dbReference type="SUPFAM" id="SSF53955">
    <property type="entry name" value="Lysozyme-like"/>
    <property type="match status" value="1"/>
</dbReference>
<organism evidence="3 4">
    <name type="scientific">Candidatus Gottesmanbacteria bacterium RIFCSPHIGHO2_02_FULL_39_14</name>
    <dbReference type="NCBI Taxonomy" id="1798383"/>
    <lineage>
        <taxon>Bacteria</taxon>
        <taxon>Candidatus Gottesmaniibacteriota</taxon>
    </lineage>
</organism>
<protein>
    <recommendedName>
        <fullName evidence="2">Transglycosylase SLT domain-containing protein</fullName>
    </recommendedName>
</protein>
<evidence type="ECO:0000313" key="3">
    <source>
        <dbReference type="EMBL" id="OGG17269.1"/>
    </source>
</evidence>
<dbReference type="InterPro" id="IPR008258">
    <property type="entry name" value="Transglycosylase_SLT_dom_1"/>
</dbReference>
<gene>
    <name evidence="3" type="ORF">A3D78_03175</name>
</gene>
<evidence type="ECO:0000259" key="2">
    <source>
        <dbReference type="Pfam" id="PF01464"/>
    </source>
</evidence>
<proteinExistence type="predicted"/>
<dbReference type="Proteomes" id="UP000176253">
    <property type="component" value="Unassembled WGS sequence"/>
</dbReference>
<reference evidence="3 4" key="1">
    <citation type="journal article" date="2016" name="Nat. Commun.">
        <title>Thousands of microbial genomes shed light on interconnected biogeochemical processes in an aquifer system.</title>
        <authorList>
            <person name="Anantharaman K."/>
            <person name="Brown C.T."/>
            <person name="Hug L.A."/>
            <person name="Sharon I."/>
            <person name="Castelle C.J."/>
            <person name="Probst A.J."/>
            <person name="Thomas B.C."/>
            <person name="Singh A."/>
            <person name="Wilkins M.J."/>
            <person name="Karaoz U."/>
            <person name="Brodie E.L."/>
            <person name="Williams K.H."/>
            <person name="Hubbard S.S."/>
            <person name="Banfield J.F."/>
        </authorList>
    </citation>
    <scope>NUCLEOTIDE SEQUENCE [LARGE SCALE GENOMIC DNA]</scope>
</reference>
<comment type="caution">
    <text evidence="3">The sequence shown here is derived from an EMBL/GenBank/DDBJ whole genome shotgun (WGS) entry which is preliminary data.</text>
</comment>
<sequence length="170" mass="19471">MSLIFTAKIYAQTSWLKPVPTPPDPNSPVSPPPAPEDSRSWIKYEYKDLIAYTSQKYDLDPQLIYATIMTESQGNEHAYRFEPRLNEASYGLGQILVSTARSLGFNGAPSELFIPEIGIDLIGRYHKKYLDKYGRLSPQQLARAYNTGSPFKQARRGHLSRFNKWFYEES</sequence>